<proteinExistence type="predicted"/>
<dbReference type="InterPro" id="IPR015813">
    <property type="entry name" value="Pyrv/PenolPyrv_kinase-like_dom"/>
</dbReference>
<dbReference type="Gene3D" id="3.20.20.60">
    <property type="entry name" value="Phosphoenolpyruvate-binding domains"/>
    <property type="match status" value="1"/>
</dbReference>
<organism evidence="1 2">
    <name type="scientific">Fusibacter paucivorans</name>
    <dbReference type="NCBI Taxonomy" id="76009"/>
    <lineage>
        <taxon>Bacteria</taxon>
        <taxon>Bacillati</taxon>
        <taxon>Bacillota</taxon>
        <taxon>Clostridia</taxon>
        <taxon>Eubacteriales</taxon>
        <taxon>Eubacteriales Family XII. Incertae Sedis</taxon>
        <taxon>Fusibacter</taxon>
    </lineage>
</organism>
<reference evidence="1 2" key="1">
    <citation type="submission" date="2021-05" db="EMBL/GenBank/DDBJ databases">
        <title>Fusibacter ferrireducens sp. nov., an anaerobic, sulfur- and Fe-reducing bacterium isolated from the mangrove sediment.</title>
        <authorList>
            <person name="Qiu D."/>
        </authorList>
    </citation>
    <scope>NUCLEOTIDE SEQUENCE [LARGE SCALE GENOMIC DNA]</scope>
    <source>
        <strain evidence="1 2">DSM 12116</strain>
    </source>
</reference>
<gene>
    <name evidence="1" type="ORF">KHM83_13415</name>
</gene>
<comment type="caution">
    <text evidence="1">The sequence shown here is derived from an EMBL/GenBank/DDBJ whole genome shotgun (WGS) entry which is preliminary data.</text>
</comment>
<dbReference type="Proteomes" id="UP000746471">
    <property type="component" value="Unassembled WGS sequence"/>
</dbReference>
<protein>
    <submittedName>
        <fullName evidence="1">Oxaloacetate decarboxylase</fullName>
    </submittedName>
</protein>
<dbReference type="Pfam" id="PF13714">
    <property type="entry name" value="PEP_mutase"/>
    <property type="match status" value="1"/>
</dbReference>
<name>A0ABS5PR91_9FIRM</name>
<dbReference type="EMBL" id="JAHBCL010000023">
    <property type="protein sequence ID" value="MBS7527679.1"/>
    <property type="molecule type" value="Genomic_DNA"/>
</dbReference>
<sequence>MQKNVTLRNLLDREGLIVAPGCHDAFGAKIIEHVGFKVAYMTGNGTSASLIGKPDLGLITASEMAIHARGIVSAVNIPLICDCDNGYGGVNNVIRSVEEYEAAGVSAIHIEDQGLPKKCAALGDINFITKDELTEKIRAAVHARKDKNFSIIARTDCRSALGLKEAISRGQACAKAGADIVYIELLESIEEMKEVVRSIDAPVMFDMLEHFRMPYINVKELENIGYKLVVFPLSTTLTYAKSTLDLMTSLKETGTTEAFLDKMLSLKEYEHLLGYDLIEQRELAIQKQY</sequence>
<dbReference type="PANTHER" id="PTHR42905">
    <property type="entry name" value="PHOSPHOENOLPYRUVATE CARBOXYLASE"/>
    <property type="match status" value="1"/>
</dbReference>
<dbReference type="InterPro" id="IPR039556">
    <property type="entry name" value="ICL/PEPM"/>
</dbReference>
<evidence type="ECO:0000313" key="2">
    <source>
        <dbReference type="Proteomes" id="UP000746471"/>
    </source>
</evidence>
<evidence type="ECO:0000313" key="1">
    <source>
        <dbReference type="EMBL" id="MBS7527679.1"/>
    </source>
</evidence>
<dbReference type="InterPro" id="IPR040442">
    <property type="entry name" value="Pyrv_kinase-like_dom_sf"/>
</dbReference>
<keyword evidence="2" id="KW-1185">Reference proteome</keyword>
<dbReference type="SUPFAM" id="SSF51621">
    <property type="entry name" value="Phosphoenolpyruvate/pyruvate domain"/>
    <property type="match status" value="1"/>
</dbReference>
<dbReference type="CDD" id="cd00377">
    <property type="entry name" value="ICL_PEPM"/>
    <property type="match status" value="1"/>
</dbReference>
<dbReference type="PANTHER" id="PTHR42905:SF5">
    <property type="entry name" value="CARBOXYVINYL-CARBOXYPHOSPHONATE PHOSPHORYLMUTASE, CHLOROPLASTIC"/>
    <property type="match status" value="1"/>
</dbReference>
<dbReference type="RefSeq" id="WP_213237538.1">
    <property type="nucleotide sequence ID" value="NZ_JAHBCL010000023.1"/>
</dbReference>
<accession>A0ABS5PR91</accession>